<proteinExistence type="predicted"/>
<dbReference type="RefSeq" id="WP_079427531.1">
    <property type="nucleotide sequence ID" value="NZ_MZGV01000068.1"/>
</dbReference>
<evidence type="ECO:0000313" key="1">
    <source>
        <dbReference type="EMBL" id="OPJ57943.1"/>
    </source>
</evidence>
<dbReference type="EMBL" id="MZGV01000068">
    <property type="protein sequence ID" value="OPJ57943.1"/>
    <property type="molecule type" value="Genomic_DNA"/>
</dbReference>
<dbReference type="Proteomes" id="UP000190080">
    <property type="component" value="Unassembled WGS sequence"/>
</dbReference>
<sequence length="133" mass="15867">MTRVEQKNEALKRMKKLELSEDIIREFDKENKLNLSEYGGMLLWLDEQQQRIVKEYEQKSGSLVYHVIHGFAEFGELYNMLCVSKYRNEWQRDMLDIENGRAFAYVKNITDDFSSEYGLIHFEKNFGGLNRIL</sequence>
<evidence type="ECO:0000313" key="2">
    <source>
        <dbReference type="Proteomes" id="UP000190080"/>
    </source>
</evidence>
<dbReference type="OrthoDB" id="2084803at2"/>
<dbReference type="AlphaFoldDB" id="A0A1V4IDC3"/>
<comment type="caution">
    <text evidence="1">The sequence shown here is derived from an EMBL/GenBank/DDBJ whole genome shotgun (WGS) entry which is preliminary data.</text>
</comment>
<organism evidence="1 2">
    <name type="scientific">Clostridium oryzae</name>
    <dbReference type="NCBI Taxonomy" id="1450648"/>
    <lineage>
        <taxon>Bacteria</taxon>
        <taxon>Bacillati</taxon>
        <taxon>Bacillota</taxon>
        <taxon>Clostridia</taxon>
        <taxon>Eubacteriales</taxon>
        <taxon>Clostridiaceae</taxon>
        <taxon>Clostridium</taxon>
    </lineage>
</organism>
<gene>
    <name evidence="1" type="ORF">CLORY_38520</name>
</gene>
<accession>A0A1V4IDC3</accession>
<dbReference type="STRING" id="1450648.CLORY_38520"/>
<keyword evidence="2" id="KW-1185">Reference proteome</keyword>
<reference evidence="1 2" key="1">
    <citation type="submission" date="2017-03" db="EMBL/GenBank/DDBJ databases">
        <title>Genome sequence of Clostridium oryzae DSM 28571.</title>
        <authorList>
            <person name="Poehlein A."/>
            <person name="Daniel R."/>
        </authorList>
    </citation>
    <scope>NUCLEOTIDE SEQUENCE [LARGE SCALE GENOMIC DNA]</scope>
    <source>
        <strain evidence="1 2">DSM 28571</strain>
    </source>
</reference>
<name>A0A1V4IDC3_9CLOT</name>
<protein>
    <submittedName>
        <fullName evidence="1">Uncharacterized protein</fullName>
    </submittedName>
</protein>